<sequence length="681" mass="75292">MEPQTAHRDGASPAAGGARAAIGRIPIADVRPAVDGGRRPAKAVEGETFQVTATVFGEGQGAIGANVVLCDPEGRPGRWTPMRELEPGSDRWGAEVTPLSAGHWTYAVEAWSDPVTTWRRHARIKIPSRIDVALVLEEGADLYERAAGAVPQGPLRDLLCAAARALRDESSAPVARLAAALTPEVDAVLARYPLRELVTSSDALPLVVERERALFGSWYEFFPRSEGTSERPHGTFRTAARRLPVIAGMGFDVVYLPPIHPIGTTFRKGPNNSLSAGPGDVGVPWAIGSPEGGHDAVHPDLGSVEDFDWFVGRAREVGLEVALDFALQCSPDHPWVDKHPEWFRHRPDGSIAYAENPPKKYQDIYPVHFDADMDGLVAETLRVLRFWMGHGVRIFRVDNPHTKPVVFWERVIGDVNATDPDVIFLAEAFTRPAMMHTLAKVGFQQSYTYFTWRNSKQELTEYLSELSGEAAAYMRPNFFVNTPDILHAYLQHGGRPAFEVRAVLAATLSPTWGVYSGYELCENVPLREGSEEYLDSEKYQLRPRDWEAAEREGRSIAPLIAQLNAIRRQHSALHRLRNLHFHQTDNDAVIAYSKRASADADTVVVVVNLDPHHSQEATVSLDMPRLGLDWHETVPVRDELTGVIYHWGRANYVRLTPGDSPAHVLTVLRPSSPQIGGSPTR</sequence>
<proteinExistence type="inferred from homology"/>
<evidence type="ECO:0000256" key="3">
    <source>
        <dbReference type="ARBA" id="ARBA00022679"/>
    </source>
</evidence>
<dbReference type="InterPro" id="IPR013780">
    <property type="entry name" value="Glyco_hydro_b"/>
</dbReference>
<feature type="binding site" evidence="6">
    <location>
        <begin position="538"/>
        <end position="539"/>
    </location>
    <ligand>
        <name>alpha-maltose 1-phosphate</name>
        <dbReference type="ChEBI" id="CHEBI:63576"/>
    </ligand>
</feature>
<evidence type="ECO:0000256" key="2">
    <source>
        <dbReference type="ARBA" id="ARBA00022676"/>
    </source>
</evidence>
<feature type="site" description="Transition state stabilizer" evidence="6">
    <location>
        <position position="484"/>
    </location>
</feature>
<evidence type="ECO:0000256" key="4">
    <source>
        <dbReference type="ARBA" id="ARBA00023277"/>
    </source>
</evidence>
<feature type="binding site" evidence="6">
    <location>
        <position position="328"/>
    </location>
    <ligand>
        <name>alpha-maltose 1-phosphate</name>
        <dbReference type="ChEBI" id="CHEBI:63576"/>
    </ligand>
</feature>
<accession>A0ABY6DV93</accession>
<feature type="active site" description="Nucleophile" evidence="6">
    <location>
        <position position="398"/>
    </location>
</feature>
<evidence type="ECO:0000256" key="6">
    <source>
        <dbReference type="HAMAP-Rule" id="MF_02124"/>
    </source>
</evidence>
<feature type="binding site" evidence="6">
    <location>
        <position position="268"/>
    </location>
    <ligand>
        <name>alpha-maltose 1-phosphate</name>
        <dbReference type="ChEBI" id="CHEBI:63576"/>
    </ligand>
</feature>
<keyword evidence="9" id="KW-1185">Reference proteome</keyword>
<dbReference type="PANTHER" id="PTHR47786">
    <property type="entry name" value="ALPHA-1,4-GLUCAN:MALTOSE-1-PHOSPHATE MALTOSYLTRANSFERASE"/>
    <property type="match status" value="1"/>
</dbReference>
<dbReference type="InterPro" id="IPR017853">
    <property type="entry name" value="GH"/>
</dbReference>
<evidence type="ECO:0000259" key="7">
    <source>
        <dbReference type="SMART" id="SM00642"/>
    </source>
</evidence>
<dbReference type="Pfam" id="PF21702">
    <property type="entry name" value="GLGE_C"/>
    <property type="match status" value="1"/>
</dbReference>
<dbReference type="Proteomes" id="UP001061298">
    <property type="component" value="Chromosome"/>
</dbReference>
<comment type="similarity">
    <text evidence="6">Belongs to the glycosyl hydrolase 13 family. GlgE subfamily.</text>
</comment>
<dbReference type="CDD" id="cd11344">
    <property type="entry name" value="AmyAc_GlgE_like"/>
    <property type="match status" value="1"/>
</dbReference>
<dbReference type="Gene3D" id="2.60.40.10">
    <property type="entry name" value="Immunoglobulins"/>
    <property type="match status" value="1"/>
</dbReference>
<comment type="catalytic activity">
    <reaction evidence="5 6">
        <text>alpha-maltose 1-phosphate + [(1-&gt;4)-alpha-D-glucosyl](n) = [(1-&gt;4)-alpha-D-glucosyl](n+2) + phosphate</text>
        <dbReference type="Rhea" id="RHEA:42692"/>
        <dbReference type="Rhea" id="RHEA-COMP:9584"/>
        <dbReference type="Rhea" id="RHEA-COMP:10183"/>
        <dbReference type="ChEBI" id="CHEBI:15444"/>
        <dbReference type="ChEBI" id="CHEBI:43474"/>
        <dbReference type="ChEBI" id="CHEBI:63576"/>
        <dbReference type="EC" id="2.4.99.16"/>
    </reaction>
</comment>
<evidence type="ECO:0000313" key="8">
    <source>
        <dbReference type="EMBL" id="UXY18123.1"/>
    </source>
</evidence>
<name>A0ABY6DV93_9ACTN</name>
<dbReference type="RefSeq" id="WP_263228352.1">
    <property type="nucleotide sequence ID" value="NZ_CP106793.1"/>
</dbReference>
<evidence type="ECO:0000256" key="1">
    <source>
        <dbReference type="ARBA" id="ARBA00011738"/>
    </source>
</evidence>
<dbReference type="InterPro" id="IPR006047">
    <property type="entry name" value="GH13_cat_dom"/>
</dbReference>
<feature type="domain" description="Glycosyl hydrolase family 13 catalytic" evidence="7">
    <location>
        <begin position="216"/>
        <end position="567"/>
    </location>
</feature>
<feature type="binding site" evidence="6">
    <location>
        <position position="399"/>
    </location>
    <ligand>
        <name>alpha-maltose 1-phosphate</name>
        <dbReference type="ChEBI" id="CHEBI:63576"/>
    </ligand>
</feature>
<dbReference type="SUPFAM" id="SSF51445">
    <property type="entry name" value="(Trans)glycosidases"/>
    <property type="match status" value="1"/>
</dbReference>
<dbReference type="Gene3D" id="2.60.40.1180">
    <property type="entry name" value="Golgi alpha-mannosidase II"/>
    <property type="match status" value="1"/>
</dbReference>
<gene>
    <name evidence="6" type="primary">glgE</name>
    <name evidence="8" type="ORF">N8I84_04815</name>
</gene>
<dbReference type="Pfam" id="PF11896">
    <property type="entry name" value="GlgE_dom_N_S"/>
    <property type="match status" value="1"/>
</dbReference>
<dbReference type="InterPro" id="IPR013783">
    <property type="entry name" value="Ig-like_fold"/>
</dbReference>
<dbReference type="Gene3D" id="3.20.20.80">
    <property type="entry name" value="Glycosidases"/>
    <property type="match status" value="1"/>
</dbReference>
<evidence type="ECO:0000256" key="5">
    <source>
        <dbReference type="ARBA" id="ARBA00048735"/>
    </source>
</evidence>
<dbReference type="EMBL" id="CP106793">
    <property type="protein sequence ID" value="UXY18123.1"/>
    <property type="molecule type" value="Genomic_DNA"/>
</dbReference>
<comment type="function">
    <text evidence="6">Maltosyltransferase that uses maltose 1-phosphate (M1P) as the sugar donor to elongate linear or branched alpha-(1-&gt;4)-glucans. Is involved in a branched alpha-glucan biosynthetic pathway from trehalose, together with TreS, Mak and GlgB.</text>
</comment>
<dbReference type="SMART" id="SM00642">
    <property type="entry name" value="Aamy"/>
    <property type="match status" value="1"/>
</dbReference>
<dbReference type="EC" id="2.4.99.16" evidence="6"/>
<comment type="subunit">
    <text evidence="1 6">Homodimer.</text>
</comment>
<protein>
    <recommendedName>
        <fullName evidence="6">Alpha-1,4-glucan:maltose-1-phosphate maltosyltransferase</fullName>
        <shortName evidence="6">GMPMT</shortName>
        <ecNumber evidence="6">2.4.99.16</ecNumber>
    </recommendedName>
    <alternativeName>
        <fullName evidence="6">(1-&gt;4)-alpha-D-glucan:maltose-1-phosphate alpha-D-maltosyltransferase</fullName>
    </alternativeName>
</protein>
<dbReference type="InterPro" id="IPR026585">
    <property type="entry name" value="GlgE"/>
</dbReference>
<dbReference type="PANTHER" id="PTHR47786:SF2">
    <property type="entry name" value="GLYCOSYL HYDROLASE FAMILY 13 CATALYTIC DOMAIN-CONTAINING PROTEIN"/>
    <property type="match status" value="1"/>
</dbReference>
<evidence type="ECO:0000313" key="9">
    <source>
        <dbReference type="Proteomes" id="UP001061298"/>
    </source>
</evidence>
<keyword evidence="4 6" id="KW-0119">Carbohydrate metabolism</keyword>
<organism evidence="8 9">
    <name type="scientific">Streptomyces cynarae</name>
    <dbReference type="NCBI Taxonomy" id="2981134"/>
    <lineage>
        <taxon>Bacteria</taxon>
        <taxon>Bacillati</taxon>
        <taxon>Actinomycetota</taxon>
        <taxon>Actinomycetes</taxon>
        <taxon>Kitasatosporales</taxon>
        <taxon>Streptomycetaceae</taxon>
        <taxon>Streptomyces</taxon>
    </lineage>
</organism>
<keyword evidence="3 6" id="KW-0808">Transferase</keyword>
<dbReference type="Gene3D" id="1.20.58.80">
    <property type="entry name" value="Phosphotransferase system, lactose/cellobiose-type IIA subunit"/>
    <property type="match status" value="1"/>
</dbReference>
<feature type="active site" description="Proton donor" evidence="6">
    <location>
        <position position="427"/>
    </location>
</feature>
<dbReference type="HAMAP" id="MF_02124">
    <property type="entry name" value="GlgE"/>
    <property type="match status" value="1"/>
</dbReference>
<feature type="binding site" evidence="6">
    <location>
        <position position="363"/>
    </location>
    <ligand>
        <name>alpha-maltose 1-phosphate</name>
        <dbReference type="ChEBI" id="CHEBI:63576"/>
    </ligand>
</feature>
<reference evidence="8" key="1">
    <citation type="submission" date="2022-10" db="EMBL/GenBank/DDBJ databases">
        <authorList>
            <person name="Mo P."/>
        </authorList>
    </citation>
    <scope>NUCLEOTIDE SEQUENCE</scope>
    <source>
        <strain evidence="8">HUAS 13-4</strain>
    </source>
</reference>
<keyword evidence="2 6" id="KW-0328">Glycosyltransferase</keyword>
<dbReference type="InterPro" id="IPR049171">
    <property type="entry name" value="GLGE_C"/>
</dbReference>
<dbReference type="InterPro" id="IPR021828">
    <property type="entry name" value="GlgE_dom_N/S"/>
</dbReference>